<evidence type="ECO:0000256" key="6">
    <source>
        <dbReference type="PIRNR" id="PIRNR025007"/>
    </source>
</evidence>
<name>A0A5E4N4I3_9HEMI</name>
<sequence>MQNQEHLLQEIESIDDYWGPTIRAIYDQDNDSRKFIDILDNRIKHYDKEIERMCNFYYQGFIDSIRELQQVESQASKLKNQVVQLNSDIQKIVADVTDAGEELVKARQVENNIEMAIDSLSLCLPALSSYSKLQKQMASKRYYPALKTLEQLEQLYLPQVSHYKFFRRIIEQIPKLRENIKDSSMSDLNCFLETIRKFSSKVGEAAMKHSVERGVEQQNYDFGLTKLKKKKDSPEDNSDDEDSLSAQDLIDFSPVYRCLHICTVLSSRDTFDAYYRQQRREQALLTLHPPNNMHESISSYCNYLQSIVGFFVVEDHVLNTGNGLLTRSYLEDLWKMASDKVVSIMRTNTAYCTDANLLLKIKDLIMVFYITLRSYGYPVKNYLDLLHEIQEHYNEILMQKWVQVFREILYRETFCHLEVDNQEQYDNVIHTFPYQDEHLESLPFPKKFPFSSMVPSVYDQVKQFIFACLKFSNDLNFSEGEVDEMVQKSTKLLLSRTFSGCLSSAFHQPRLGLLQVIQIIVDTRFLEKSSNSIQKFVSEATGSTGGTVGDDAGITLGVARSDAEHHMYDKMKLKLNEFLDLEDYDWMLAEPTGQASSFVTDLINFLRVVFNALRNLTEEVSVHVCQVAFEHISKSILNLLLSDDIKQLSMGALNQLNLDVIQCELFAASEPVGKTDDPDFSQHFAPLRQLLDLLLSWDWSTYFHDYGQETSKYSHVKPTTAIIVLEKLKEADKKSVFSVLKKSERDKKKLLETVLKQLKQLAITVQQ</sequence>
<evidence type="ECO:0000256" key="4">
    <source>
        <dbReference type="ARBA" id="ARBA00022483"/>
    </source>
</evidence>
<reference evidence="10 11" key="1">
    <citation type="submission" date="2019-08" db="EMBL/GenBank/DDBJ databases">
        <authorList>
            <person name="Alioto T."/>
            <person name="Alioto T."/>
            <person name="Gomez Garrido J."/>
        </authorList>
    </citation>
    <scope>NUCLEOTIDE SEQUENCE [LARGE SCALE GENOMIC DNA]</scope>
</reference>
<dbReference type="OrthoDB" id="10267033at2759"/>
<comment type="similarity">
    <text evidence="2 6">Belongs to the SEC15 family.</text>
</comment>
<protein>
    <recommendedName>
        <fullName evidence="6">Exocyst complex component</fullName>
    </recommendedName>
</protein>
<keyword evidence="4 6" id="KW-0268">Exocytosis</keyword>
<dbReference type="InterPro" id="IPR048359">
    <property type="entry name" value="EXOC6_Sec15_N"/>
</dbReference>
<dbReference type="GO" id="GO:0006886">
    <property type="term" value="P:intracellular protein transport"/>
    <property type="evidence" value="ECO:0007669"/>
    <property type="project" value="InterPro"/>
</dbReference>
<organism evidence="10 11">
    <name type="scientific">Cinara cedri</name>
    <dbReference type="NCBI Taxonomy" id="506608"/>
    <lineage>
        <taxon>Eukaryota</taxon>
        <taxon>Metazoa</taxon>
        <taxon>Ecdysozoa</taxon>
        <taxon>Arthropoda</taxon>
        <taxon>Hexapoda</taxon>
        <taxon>Insecta</taxon>
        <taxon>Pterygota</taxon>
        <taxon>Neoptera</taxon>
        <taxon>Paraneoptera</taxon>
        <taxon>Hemiptera</taxon>
        <taxon>Sternorrhyncha</taxon>
        <taxon>Aphidomorpha</taxon>
        <taxon>Aphidoidea</taxon>
        <taxon>Aphididae</taxon>
        <taxon>Lachninae</taxon>
        <taxon>Cinara</taxon>
    </lineage>
</organism>
<dbReference type="Pfam" id="PF04091">
    <property type="entry name" value="Sec15_C"/>
    <property type="match status" value="1"/>
</dbReference>
<dbReference type="GO" id="GO:0090522">
    <property type="term" value="P:vesicle tethering involved in exocytosis"/>
    <property type="evidence" value="ECO:0007669"/>
    <property type="project" value="UniProtKB-UniRule"/>
</dbReference>
<dbReference type="Proteomes" id="UP000325440">
    <property type="component" value="Unassembled WGS sequence"/>
</dbReference>
<evidence type="ECO:0000259" key="8">
    <source>
        <dbReference type="Pfam" id="PF04091"/>
    </source>
</evidence>
<dbReference type="InterPro" id="IPR046361">
    <property type="entry name" value="EXOC6/Sec15_C"/>
</dbReference>
<feature type="coiled-coil region" evidence="7">
    <location>
        <begin position="61"/>
        <end position="95"/>
    </location>
</feature>
<dbReference type="Gene3D" id="1.20.58.670">
    <property type="entry name" value="Dsl1p vesicle tethering complex, Tip20p subunit, domain D"/>
    <property type="match status" value="1"/>
</dbReference>
<evidence type="ECO:0000256" key="1">
    <source>
        <dbReference type="ARBA" id="ARBA00002660"/>
    </source>
</evidence>
<dbReference type="GO" id="GO:0000145">
    <property type="term" value="C:exocyst"/>
    <property type="evidence" value="ECO:0007669"/>
    <property type="project" value="UniProtKB-UniRule"/>
</dbReference>
<keyword evidence="5 7" id="KW-0175">Coiled coil</keyword>
<evidence type="ECO:0000256" key="2">
    <source>
        <dbReference type="ARBA" id="ARBA00007944"/>
    </source>
</evidence>
<evidence type="ECO:0000256" key="5">
    <source>
        <dbReference type="ARBA" id="ARBA00023054"/>
    </source>
</evidence>
<dbReference type="AlphaFoldDB" id="A0A5E4N4I3"/>
<feature type="domain" description="Exocyst complex subunit EXOC6/Sec15 C-terminal" evidence="8">
    <location>
        <begin position="383"/>
        <end position="727"/>
    </location>
</feature>
<dbReference type="InterPro" id="IPR007225">
    <property type="entry name" value="EXOC6/Sec15"/>
</dbReference>
<evidence type="ECO:0000313" key="11">
    <source>
        <dbReference type="Proteomes" id="UP000325440"/>
    </source>
</evidence>
<dbReference type="InterPro" id="IPR042045">
    <property type="entry name" value="EXOC6/Sec15_C_dom1"/>
</dbReference>
<proteinExistence type="inferred from homology"/>
<dbReference type="Pfam" id="PF20651">
    <property type="entry name" value="EXOC6_Sec15_N"/>
    <property type="match status" value="1"/>
</dbReference>
<evidence type="ECO:0000313" key="10">
    <source>
        <dbReference type="EMBL" id="VVC39550.1"/>
    </source>
</evidence>
<dbReference type="EMBL" id="CABPRJ010001896">
    <property type="protein sequence ID" value="VVC39550.1"/>
    <property type="molecule type" value="Genomic_DNA"/>
</dbReference>
<dbReference type="PANTHER" id="PTHR12702:SF0">
    <property type="entry name" value="EXOCYST COMPLEX COMPONENT 6"/>
    <property type="match status" value="1"/>
</dbReference>
<dbReference type="Gene3D" id="1.10.357.30">
    <property type="entry name" value="Exocyst complex subunit Sec15 C-terminal domain, N-terminal subdomain"/>
    <property type="match status" value="1"/>
</dbReference>
<accession>A0A5E4N4I3</accession>
<keyword evidence="3 6" id="KW-0813">Transport</keyword>
<keyword evidence="11" id="KW-1185">Reference proteome</keyword>
<gene>
    <name evidence="10" type="ORF">CINCED_3A009826</name>
</gene>
<feature type="domain" description="Exocyst complex component EXOC6/Sec15 N-terminal" evidence="9">
    <location>
        <begin position="39"/>
        <end position="207"/>
    </location>
</feature>
<evidence type="ECO:0000256" key="3">
    <source>
        <dbReference type="ARBA" id="ARBA00022448"/>
    </source>
</evidence>
<dbReference type="GO" id="GO:0016020">
    <property type="term" value="C:membrane"/>
    <property type="evidence" value="ECO:0007669"/>
    <property type="project" value="TreeGrafter"/>
</dbReference>
<dbReference type="InterPro" id="IPR042044">
    <property type="entry name" value="EXOC6PINT-1/Sec15/Tip20_C_dom2"/>
</dbReference>
<evidence type="ECO:0000256" key="7">
    <source>
        <dbReference type="SAM" id="Coils"/>
    </source>
</evidence>
<comment type="function">
    <text evidence="1 6">Component of the exocyst complex involved in the docking of exocytic vesicles with fusion sites on the plasma membrane.</text>
</comment>
<dbReference type="PANTHER" id="PTHR12702">
    <property type="entry name" value="SEC15"/>
    <property type="match status" value="1"/>
</dbReference>
<dbReference type="FunFam" id="1.20.58.670:FF:000002">
    <property type="entry name" value="Exocyst complex component"/>
    <property type="match status" value="1"/>
</dbReference>
<dbReference type="PIRSF" id="PIRSF025007">
    <property type="entry name" value="Sec15"/>
    <property type="match status" value="1"/>
</dbReference>
<evidence type="ECO:0000259" key="9">
    <source>
        <dbReference type="Pfam" id="PF20651"/>
    </source>
</evidence>
<dbReference type="GO" id="GO:0006893">
    <property type="term" value="P:Golgi to plasma membrane transport"/>
    <property type="evidence" value="ECO:0007669"/>
    <property type="project" value="TreeGrafter"/>
</dbReference>